<keyword evidence="3" id="KW-1185">Reference proteome</keyword>
<organism evidence="2 3">
    <name type="scientific">Streptomyces albus (strain ATCC 21838 / DSM 41398 / FERM P-419 / JCM 4703 / NBRC 107858)</name>
    <dbReference type="NCBI Taxonomy" id="1081613"/>
    <lineage>
        <taxon>Bacteria</taxon>
        <taxon>Bacillati</taxon>
        <taxon>Actinomycetota</taxon>
        <taxon>Actinomycetes</taxon>
        <taxon>Kitasatosporales</taxon>
        <taxon>Streptomycetaceae</taxon>
        <taxon>Streptomyces</taxon>
    </lineage>
</organism>
<gene>
    <name evidence="2" type="ORF">SLNWT_5182</name>
</gene>
<protein>
    <submittedName>
        <fullName evidence="2">Uncharacterized protein</fullName>
    </submittedName>
</protein>
<feature type="compositionally biased region" description="Pro residues" evidence="1">
    <location>
        <begin position="1"/>
        <end position="10"/>
    </location>
</feature>
<accession>A0A0B5ERV3</accession>
<sequence>MSAPSTPPAPGTADPGATPTTGPRTAGTSAEDLRGLLGPELHEEVVRHFTATTEHPRPYVERQVIECLRYLFLVSRYRERLAGLFLPVEQEIDEIWHYLILQTREYRALCEQRLPGGFFIEHRSIGYEDYQEQPGREQLAEEALRWIPLYRAEFGPYDEGALPHWTIVRFLHRNLGLSLAEIGALEASDEQRSPQGELSPGGRAGTAA</sequence>
<name>A0A0B5ERV3_STRA4</name>
<evidence type="ECO:0000313" key="3">
    <source>
        <dbReference type="Proteomes" id="UP000031523"/>
    </source>
</evidence>
<dbReference type="KEGG" id="sals:SLNWT_5182"/>
<dbReference type="AlphaFoldDB" id="A0A0B5ERV3"/>
<reference evidence="2 3" key="1">
    <citation type="submission" date="2015-01" db="EMBL/GenBank/DDBJ databases">
        <title>Enhanced salinomycin production by adjusting the supply of polyketide extender units in Streptomyce albus DSM 41398.</title>
        <authorList>
            <person name="Lu C."/>
        </authorList>
    </citation>
    <scope>NUCLEOTIDE SEQUENCE [LARGE SCALE GENOMIC DNA]</scope>
    <source>
        <strain evidence="3">ATCC 21838 / DSM 41398 / FERM P-419 / JCM 4703 / NBRC 107858</strain>
    </source>
</reference>
<feature type="compositionally biased region" description="Low complexity" evidence="1">
    <location>
        <begin position="11"/>
        <end position="30"/>
    </location>
</feature>
<proteinExistence type="predicted"/>
<dbReference type="Proteomes" id="UP000031523">
    <property type="component" value="Chromosome"/>
</dbReference>
<evidence type="ECO:0000256" key="1">
    <source>
        <dbReference type="SAM" id="MobiDB-lite"/>
    </source>
</evidence>
<evidence type="ECO:0000313" key="2">
    <source>
        <dbReference type="EMBL" id="AJE85558.1"/>
    </source>
</evidence>
<feature type="region of interest" description="Disordered" evidence="1">
    <location>
        <begin position="186"/>
        <end position="208"/>
    </location>
</feature>
<dbReference type="EMBL" id="CP010519">
    <property type="protein sequence ID" value="AJE85558.1"/>
    <property type="molecule type" value="Genomic_DNA"/>
</dbReference>
<feature type="region of interest" description="Disordered" evidence="1">
    <location>
        <begin position="1"/>
        <end position="31"/>
    </location>
</feature>